<dbReference type="InterPro" id="IPR024768">
    <property type="entry name" value="Marf1"/>
</dbReference>
<organism evidence="1 2">
    <name type="scientific">Eutrema salsugineum</name>
    <name type="common">Saltwater cress</name>
    <name type="synonym">Sisymbrium salsugineum</name>
    <dbReference type="NCBI Taxonomy" id="72664"/>
    <lineage>
        <taxon>Eukaryota</taxon>
        <taxon>Viridiplantae</taxon>
        <taxon>Streptophyta</taxon>
        <taxon>Embryophyta</taxon>
        <taxon>Tracheophyta</taxon>
        <taxon>Spermatophyta</taxon>
        <taxon>Magnoliopsida</taxon>
        <taxon>eudicotyledons</taxon>
        <taxon>Gunneridae</taxon>
        <taxon>Pentapetalae</taxon>
        <taxon>rosids</taxon>
        <taxon>malvids</taxon>
        <taxon>Brassicales</taxon>
        <taxon>Brassicaceae</taxon>
        <taxon>Eutremeae</taxon>
        <taxon>Eutrema</taxon>
    </lineage>
</organism>
<dbReference type="OrthoDB" id="1100444at2759"/>
<reference evidence="1 2" key="1">
    <citation type="journal article" date="2013" name="Front. Plant Sci.">
        <title>The Reference Genome of the Halophytic Plant Eutrema salsugineum.</title>
        <authorList>
            <person name="Yang R."/>
            <person name="Jarvis D.E."/>
            <person name="Chen H."/>
            <person name="Beilstein M.A."/>
            <person name="Grimwood J."/>
            <person name="Jenkins J."/>
            <person name="Shu S."/>
            <person name="Prochnik S."/>
            <person name="Xin M."/>
            <person name="Ma C."/>
            <person name="Schmutz J."/>
            <person name="Wing R.A."/>
            <person name="Mitchell-Olds T."/>
            <person name="Schumaker K.S."/>
            <person name="Wang X."/>
        </authorList>
    </citation>
    <scope>NUCLEOTIDE SEQUENCE [LARGE SCALE GENOMIC DNA]</scope>
</reference>
<dbReference type="OMA" id="GPCESEI"/>
<dbReference type="PANTHER" id="PTHR14379">
    <property type="entry name" value="LIMKAIN B LKAP"/>
    <property type="match status" value="1"/>
</dbReference>
<gene>
    <name evidence="1" type="ORF">EUTSA_v10014127mg</name>
</gene>
<name>V4LUX0_EUTSA</name>
<protein>
    <recommendedName>
        <fullName evidence="3">NYN domain-containing protein</fullName>
    </recommendedName>
</protein>
<accession>V4LUX0</accession>
<dbReference type="GO" id="GO:0005777">
    <property type="term" value="C:peroxisome"/>
    <property type="evidence" value="ECO:0007669"/>
    <property type="project" value="InterPro"/>
</dbReference>
<dbReference type="EMBL" id="KI517464">
    <property type="protein sequence ID" value="ESQ43678.1"/>
    <property type="molecule type" value="Genomic_DNA"/>
</dbReference>
<evidence type="ECO:0000313" key="2">
    <source>
        <dbReference type="Proteomes" id="UP000030689"/>
    </source>
</evidence>
<keyword evidence="2" id="KW-1185">Reference proteome</keyword>
<dbReference type="Proteomes" id="UP000030689">
    <property type="component" value="Unassembled WGS sequence"/>
</dbReference>
<dbReference type="STRING" id="72664.V4LUX0"/>
<dbReference type="AlphaFoldDB" id="V4LUX0"/>
<sequence length="320" mass="35620">MVSQANSRPPINFFLIAKQNTDSELYRVQRCLHSRKHHVLVLVDDDTAASQESSPLLSVQSLVARTQFFGGVKPPRLTEKLPQSIDSDDVYSEMTMEDFYKRITVTPVNGNKAAFFWDLSVCPFPDCSDPDMIYGKIKKAIVDRGCVGELSIWAYVDDRNGSSSCSGNCLSNKTWKSRIYFLPGGASILNRMLNDIHLWALDSPRDEPEPHSANLVVVSDKVRENVLFSFITKTFHDADFHVLLATPSQGGNNTEDPDWPGLLIDEGLTFGPCESEILEPAAKKHKETHEGSGPRACPKGMFIGRNSNEFLVNILVINSN</sequence>
<dbReference type="Gramene" id="ESQ43678">
    <property type="protein sequence ID" value="ESQ43678"/>
    <property type="gene ID" value="EUTSA_v10014127mg"/>
</dbReference>
<dbReference type="GO" id="GO:0010468">
    <property type="term" value="P:regulation of gene expression"/>
    <property type="evidence" value="ECO:0007669"/>
    <property type="project" value="InterPro"/>
</dbReference>
<dbReference type="PANTHER" id="PTHR14379:SF59">
    <property type="entry name" value="NYN DOMAIN-CONTAINING PROTEIN"/>
    <property type="match status" value="1"/>
</dbReference>
<dbReference type="KEGG" id="eus:EUTSA_v10014127mg"/>
<evidence type="ECO:0000313" key="1">
    <source>
        <dbReference type="EMBL" id="ESQ43678.1"/>
    </source>
</evidence>
<proteinExistence type="predicted"/>
<evidence type="ECO:0008006" key="3">
    <source>
        <dbReference type="Google" id="ProtNLM"/>
    </source>
</evidence>